<evidence type="ECO:0000313" key="5">
    <source>
        <dbReference type="EMBL" id="CAB4816673.1"/>
    </source>
</evidence>
<dbReference type="InterPro" id="IPR016163">
    <property type="entry name" value="Ald_DH_C"/>
</dbReference>
<evidence type="ECO:0000313" key="4">
    <source>
        <dbReference type="EMBL" id="CAB4729233.1"/>
    </source>
</evidence>
<organism evidence="3">
    <name type="scientific">freshwater metagenome</name>
    <dbReference type="NCBI Taxonomy" id="449393"/>
    <lineage>
        <taxon>unclassified sequences</taxon>
        <taxon>metagenomes</taxon>
        <taxon>ecological metagenomes</taxon>
    </lineage>
</organism>
<dbReference type="GO" id="GO:0016620">
    <property type="term" value="F:oxidoreductase activity, acting on the aldehyde or oxo group of donors, NAD or NADP as acceptor"/>
    <property type="evidence" value="ECO:0007669"/>
    <property type="project" value="InterPro"/>
</dbReference>
<dbReference type="InterPro" id="IPR016160">
    <property type="entry name" value="Ald_DH_CS_CYS"/>
</dbReference>
<dbReference type="PROSITE" id="PS00070">
    <property type="entry name" value="ALDEHYDE_DEHYDR_CYS"/>
    <property type="match status" value="1"/>
</dbReference>
<dbReference type="EMBL" id="CAFABC010000003">
    <property type="protein sequence ID" value="CAB4816673.1"/>
    <property type="molecule type" value="Genomic_DNA"/>
</dbReference>
<evidence type="ECO:0000313" key="6">
    <source>
        <dbReference type="EMBL" id="CAB5135041.1"/>
    </source>
</evidence>
<dbReference type="Gene3D" id="3.40.309.10">
    <property type="entry name" value="Aldehyde Dehydrogenase, Chain A, domain 2"/>
    <property type="match status" value="1"/>
</dbReference>
<dbReference type="AlphaFoldDB" id="A0A6J5Z0W1"/>
<sequence length="480" mass="51547">MVNLIDQAQTYWHIGIEENFDSPSVQRISPLSEEVLASFKIGREFEVSRAVLNARNSYRDWSSLTFVKRGQILRNACKLLEERSEGFAAIVRLETGKSNELAKGELEAAVEFGYMMAAHGRLPIGKVLPSGIVGKNVQVARNPLGVCALIVSFNTPLPNYAWKVFPALLSGNTAILKPSPYTPFSAWLFGKTLVDAGVPEGVLQVLQGDGVTGNLLVESDIDLISFTGSNGAGAEIATKASGRIVKTILELGGSNPFIVFEDAKIDNAINFVIQSSFSNSGQRCAAGSRILLHNSIQEIFIEKLVNAMKTYKFGTSEDCFMGPVISADSAKRLKDFENECKQAGASIKSLGQESGTSHAVVQPKLIVGLDSGLELSQQEIFGPIARVFTFETEDEAVALANSTRFGLTAAVWTENHNLAVRVAGRVSAGLVNINGPTHSAEPNMPFGGFGASGNGTREAGIESLNYYSDQKIVATFNTIT</sequence>
<dbReference type="EMBL" id="CAESAH010000009">
    <property type="protein sequence ID" value="CAB4335018.1"/>
    <property type="molecule type" value="Genomic_DNA"/>
</dbReference>
<dbReference type="EMBL" id="CAFBRY010000002">
    <property type="protein sequence ID" value="CAB5135041.1"/>
    <property type="molecule type" value="Genomic_DNA"/>
</dbReference>
<dbReference type="InterPro" id="IPR015590">
    <property type="entry name" value="Aldehyde_DH_dom"/>
</dbReference>
<dbReference type="CDD" id="cd07078">
    <property type="entry name" value="ALDH"/>
    <property type="match status" value="1"/>
</dbReference>
<evidence type="ECO:0000313" key="3">
    <source>
        <dbReference type="EMBL" id="CAB4335018.1"/>
    </source>
</evidence>
<feature type="domain" description="Aldehyde dehydrogenase" evidence="2">
    <location>
        <begin position="24"/>
        <end position="473"/>
    </location>
</feature>
<keyword evidence="1" id="KW-0560">Oxidoreductase</keyword>
<name>A0A6J5Z0W1_9ZZZZ</name>
<accession>A0A6J5Z0W1</accession>
<dbReference type="Pfam" id="PF00171">
    <property type="entry name" value="Aldedh"/>
    <property type="match status" value="1"/>
</dbReference>
<gene>
    <name evidence="4" type="ORF">UFOPK2731_00710</name>
    <name evidence="5" type="ORF">UFOPK3161_00260</name>
    <name evidence="3" type="ORF">UFOPK3962_00515</name>
    <name evidence="6" type="ORF">UFOPK4427_00116</name>
</gene>
<dbReference type="PANTHER" id="PTHR11699">
    <property type="entry name" value="ALDEHYDE DEHYDROGENASE-RELATED"/>
    <property type="match status" value="1"/>
</dbReference>
<dbReference type="InterPro" id="IPR016161">
    <property type="entry name" value="Ald_DH/histidinol_DH"/>
</dbReference>
<reference evidence="3" key="1">
    <citation type="submission" date="2020-05" db="EMBL/GenBank/DDBJ databases">
        <authorList>
            <person name="Chiriac C."/>
            <person name="Salcher M."/>
            <person name="Ghai R."/>
            <person name="Kavagutti S V."/>
        </authorList>
    </citation>
    <scope>NUCLEOTIDE SEQUENCE</scope>
</reference>
<protein>
    <submittedName>
        <fullName evidence="3">Unannotated protein</fullName>
    </submittedName>
</protein>
<dbReference type="EMBL" id="CAEZYO010000016">
    <property type="protein sequence ID" value="CAB4729233.1"/>
    <property type="molecule type" value="Genomic_DNA"/>
</dbReference>
<evidence type="ECO:0000256" key="1">
    <source>
        <dbReference type="ARBA" id="ARBA00023002"/>
    </source>
</evidence>
<dbReference type="InterPro" id="IPR016162">
    <property type="entry name" value="Ald_DH_N"/>
</dbReference>
<dbReference type="SUPFAM" id="SSF53720">
    <property type="entry name" value="ALDH-like"/>
    <property type="match status" value="1"/>
</dbReference>
<dbReference type="Gene3D" id="3.40.605.10">
    <property type="entry name" value="Aldehyde Dehydrogenase, Chain A, domain 1"/>
    <property type="match status" value="1"/>
</dbReference>
<evidence type="ECO:0000259" key="2">
    <source>
        <dbReference type="Pfam" id="PF00171"/>
    </source>
</evidence>
<proteinExistence type="predicted"/>